<dbReference type="GeneID" id="87845202"/>
<name>A0AAE0H732_9PEZI</name>
<evidence type="ECO:0000313" key="1">
    <source>
        <dbReference type="EMBL" id="KAK3291157.1"/>
    </source>
</evidence>
<gene>
    <name evidence="1" type="ORF">B0H64DRAFT_478472</name>
</gene>
<proteinExistence type="predicted"/>
<dbReference type="Proteomes" id="UP001278766">
    <property type="component" value="Unassembled WGS sequence"/>
</dbReference>
<dbReference type="EMBL" id="JAUEPN010000010">
    <property type="protein sequence ID" value="KAK3291157.1"/>
    <property type="molecule type" value="Genomic_DNA"/>
</dbReference>
<comment type="caution">
    <text evidence="1">The sequence shown here is derived from an EMBL/GenBank/DDBJ whole genome shotgun (WGS) entry which is preliminary data.</text>
</comment>
<reference evidence="1" key="2">
    <citation type="submission" date="2023-06" db="EMBL/GenBank/DDBJ databases">
        <authorList>
            <consortium name="Lawrence Berkeley National Laboratory"/>
            <person name="Haridas S."/>
            <person name="Hensen N."/>
            <person name="Bonometti L."/>
            <person name="Westerberg I."/>
            <person name="Brannstrom I.O."/>
            <person name="Guillou S."/>
            <person name="Cros-Aarteil S."/>
            <person name="Calhoun S."/>
            <person name="Kuo A."/>
            <person name="Mondo S."/>
            <person name="Pangilinan J."/>
            <person name="Riley R."/>
            <person name="Labutti K."/>
            <person name="Andreopoulos B."/>
            <person name="Lipzen A."/>
            <person name="Chen C."/>
            <person name="Yanf M."/>
            <person name="Daum C."/>
            <person name="Ng V."/>
            <person name="Clum A."/>
            <person name="Steindorff A."/>
            <person name="Ohm R."/>
            <person name="Martin F."/>
            <person name="Silar P."/>
            <person name="Natvig D."/>
            <person name="Lalanne C."/>
            <person name="Gautier V."/>
            <person name="Ament-Velasquez S.L."/>
            <person name="Kruys A."/>
            <person name="Hutchinson M.I."/>
            <person name="Powell A.J."/>
            <person name="Barry K."/>
            <person name="Miller A.N."/>
            <person name="Grigoriev I.V."/>
            <person name="Debuchy R."/>
            <person name="Gladieux P."/>
            <person name="Thoren M.H."/>
            <person name="Johannesson H."/>
        </authorList>
    </citation>
    <scope>NUCLEOTIDE SEQUENCE</scope>
    <source>
        <strain evidence="1">CBS 168.71</strain>
    </source>
</reference>
<sequence length="176" mass="19256">MPSTAFFSVRISDTDPKTLIVLLEYIHKPTNIVLDCQKHTITLHPTESRATISVTSRGGVTASEDVVLSSDSVVCTDFLPRIFDNTVLPMYAISPDRVAIMMQPFAANIEGPERPLIKFEGGMFEEVFGGRIGIDADPRNEAADGSSGVDVFNDALARLFENARSVVWGTNQILRP</sequence>
<accession>A0AAE0H732</accession>
<protein>
    <submittedName>
        <fullName evidence="1">Uncharacterized protein</fullName>
    </submittedName>
</protein>
<evidence type="ECO:0000313" key="2">
    <source>
        <dbReference type="Proteomes" id="UP001278766"/>
    </source>
</evidence>
<dbReference type="RefSeq" id="XP_062654671.1">
    <property type="nucleotide sequence ID" value="XM_062808254.1"/>
</dbReference>
<dbReference type="AlphaFoldDB" id="A0AAE0H732"/>
<organism evidence="1 2">
    <name type="scientific">Chaetomium fimeti</name>
    <dbReference type="NCBI Taxonomy" id="1854472"/>
    <lineage>
        <taxon>Eukaryota</taxon>
        <taxon>Fungi</taxon>
        <taxon>Dikarya</taxon>
        <taxon>Ascomycota</taxon>
        <taxon>Pezizomycotina</taxon>
        <taxon>Sordariomycetes</taxon>
        <taxon>Sordariomycetidae</taxon>
        <taxon>Sordariales</taxon>
        <taxon>Chaetomiaceae</taxon>
        <taxon>Chaetomium</taxon>
    </lineage>
</organism>
<reference evidence="1" key="1">
    <citation type="journal article" date="2023" name="Mol. Phylogenet. Evol.">
        <title>Genome-scale phylogeny and comparative genomics of the fungal order Sordariales.</title>
        <authorList>
            <person name="Hensen N."/>
            <person name="Bonometti L."/>
            <person name="Westerberg I."/>
            <person name="Brannstrom I.O."/>
            <person name="Guillou S."/>
            <person name="Cros-Aarteil S."/>
            <person name="Calhoun S."/>
            <person name="Haridas S."/>
            <person name="Kuo A."/>
            <person name="Mondo S."/>
            <person name="Pangilinan J."/>
            <person name="Riley R."/>
            <person name="LaButti K."/>
            <person name="Andreopoulos B."/>
            <person name="Lipzen A."/>
            <person name="Chen C."/>
            <person name="Yan M."/>
            <person name="Daum C."/>
            <person name="Ng V."/>
            <person name="Clum A."/>
            <person name="Steindorff A."/>
            <person name="Ohm R.A."/>
            <person name="Martin F."/>
            <person name="Silar P."/>
            <person name="Natvig D.O."/>
            <person name="Lalanne C."/>
            <person name="Gautier V."/>
            <person name="Ament-Velasquez S.L."/>
            <person name="Kruys A."/>
            <person name="Hutchinson M.I."/>
            <person name="Powell A.J."/>
            <person name="Barry K."/>
            <person name="Miller A.N."/>
            <person name="Grigoriev I.V."/>
            <person name="Debuchy R."/>
            <person name="Gladieux P."/>
            <person name="Hiltunen Thoren M."/>
            <person name="Johannesson H."/>
        </authorList>
    </citation>
    <scope>NUCLEOTIDE SEQUENCE</scope>
    <source>
        <strain evidence="1">CBS 168.71</strain>
    </source>
</reference>
<keyword evidence="2" id="KW-1185">Reference proteome</keyword>